<dbReference type="GO" id="GO:0003984">
    <property type="term" value="F:acetolactate synthase activity"/>
    <property type="evidence" value="ECO:0007669"/>
    <property type="project" value="TreeGrafter"/>
</dbReference>
<evidence type="ECO:0000313" key="9">
    <source>
        <dbReference type="EMBL" id="GII00748.1"/>
    </source>
</evidence>
<dbReference type="InterPro" id="IPR011766">
    <property type="entry name" value="TPP_enzyme_TPP-bd"/>
</dbReference>
<accession>A0A8J3SV11</accession>
<dbReference type="Gene3D" id="3.40.50.1220">
    <property type="entry name" value="TPP-binding domain"/>
    <property type="match status" value="1"/>
</dbReference>
<name>A0A8J3SV11_9ACTN</name>
<feature type="domain" description="Thiamine pyrophosphate enzyme central" evidence="6">
    <location>
        <begin position="239"/>
        <end position="372"/>
    </location>
</feature>
<dbReference type="Pfam" id="PF02776">
    <property type="entry name" value="TPP_enzyme_N"/>
    <property type="match status" value="1"/>
</dbReference>
<dbReference type="PROSITE" id="PS00187">
    <property type="entry name" value="TPP_ENZYMES"/>
    <property type="match status" value="1"/>
</dbReference>
<dbReference type="Proteomes" id="UP000634476">
    <property type="component" value="Unassembled WGS sequence"/>
</dbReference>
<protein>
    <submittedName>
        <fullName evidence="9">Benzoylformate decarboxylase</fullName>
    </submittedName>
</protein>
<feature type="domain" description="Thiamine pyrophosphate enzyme N-terminal TPP-binding" evidence="8">
    <location>
        <begin position="3"/>
        <end position="105"/>
    </location>
</feature>
<dbReference type="SUPFAM" id="SSF52518">
    <property type="entry name" value="Thiamin diphosphate-binding fold (THDP-binding)"/>
    <property type="match status" value="2"/>
</dbReference>
<dbReference type="InterPro" id="IPR045229">
    <property type="entry name" value="TPP_enz"/>
</dbReference>
<keyword evidence="5" id="KW-0472">Membrane</keyword>
<dbReference type="GO" id="GO:0000287">
    <property type="term" value="F:magnesium ion binding"/>
    <property type="evidence" value="ECO:0007669"/>
    <property type="project" value="InterPro"/>
</dbReference>
<keyword evidence="5" id="KW-0812">Transmembrane</keyword>
<proteinExistence type="inferred from homology"/>
<reference evidence="9" key="1">
    <citation type="submission" date="2021-01" db="EMBL/GenBank/DDBJ databases">
        <title>Whole genome shotgun sequence of Planobispora takensis NBRC 109077.</title>
        <authorList>
            <person name="Komaki H."/>
            <person name="Tamura T."/>
        </authorList>
    </citation>
    <scope>NUCLEOTIDE SEQUENCE</scope>
    <source>
        <strain evidence="9">NBRC 109077</strain>
    </source>
</reference>
<evidence type="ECO:0000313" key="10">
    <source>
        <dbReference type="Proteomes" id="UP000634476"/>
    </source>
</evidence>
<dbReference type="InterPro" id="IPR029035">
    <property type="entry name" value="DHS-like_NAD/FAD-binding_dom"/>
</dbReference>
<evidence type="ECO:0000256" key="2">
    <source>
        <dbReference type="ARBA" id="ARBA00023052"/>
    </source>
</evidence>
<dbReference type="InterPro" id="IPR012000">
    <property type="entry name" value="Thiamin_PyroP_enz_cen_dom"/>
</dbReference>
<feature type="transmembrane region" description="Helical" evidence="5">
    <location>
        <begin position="441"/>
        <end position="459"/>
    </location>
</feature>
<dbReference type="AlphaFoldDB" id="A0A8J3SV11"/>
<dbReference type="Gene3D" id="3.40.50.970">
    <property type="match status" value="2"/>
</dbReference>
<evidence type="ECO:0000259" key="6">
    <source>
        <dbReference type="Pfam" id="PF00205"/>
    </source>
</evidence>
<evidence type="ECO:0000256" key="3">
    <source>
        <dbReference type="RuleBase" id="RU362132"/>
    </source>
</evidence>
<feature type="transmembrane region" description="Helical" evidence="5">
    <location>
        <begin position="479"/>
        <end position="502"/>
    </location>
</feature>
<gene>
    <name evidence="9" type="primary">mdlC</name>
    <name evidence="9" type="ORF">Pta02_27560</name>
</gene>
<organism evidence="9 10">
    <name type="scientific">Planobispora takensis</name>
    <dbReference type="NCBI Taxonomy" id="1367882"/>
    <lineage>
        <taxon>Bacteria</taxon>
        <taxon>Bacillati</taxon>
        <taxon>Actinomycetota</taxon>
        <taxon>Actinomycetes</taxon>
        <taxon>Streptosporangiales</taxon>
        <taxon>Streptosporangiaceae</taxon>
        <taxon>Planobispora</taxon>
    </lineage>
</organism>
<dbReference type="InterPro" id="IPR029061">
    <property type="entry name" value="THDP-binding"/>
</dbReference>
<dbReference type="GO" id="GO:0030976">
    <property type="term" value="F:thiamine pyrophosphate binding"/>
    <property type="evidence" value="ECO:0007669"/>
    <property type="project" value="InterPro"/>
</dbReference>
<dbReference type="Pfam" id="PF00205">
    <property type="entry name" value="TPP_enzyme_M"/>
    <property type="match status" value="1"/>
</dbReference>
<feature type="domain" description="Thiamine pyrophosphate enzyme TPP-binding" evidence="7">
    <location>
        <begin position="431"/>
        <end position="573"/>
    </location>
</feature>
<keyword evidence="10" id="KW-1185">Reference proteome</keyword>
<dbReference type="RefSeq" id="WP_203875160.1">
    <property type="nucleotide sequence ID" value="NZ_BOOK01000018.1"/>
</dbReference>
<sequence length="583" mass="60099">MRTVRDATFDVLRRTGLTTIFANPGSTEVSLLAGLPDDLEFVLALHEGAVVGMATGWATARDRPALALLHTTAGLGNAVGAIATARVNRAPLVVLVGQQDRRHLALEPFLTGRLAGLAGDYPVWTDQPVRAQDVPGAVARACHEAVAARGPALVVVPMDDWSAPAADPAPADTPTPAGAGPEPGTRPTQGGASGIRAAEGAWAAGRSRVVSPAADGDAVVAAPARVVRPSAVADADLAPLLELLAAARSPVLVTGAGADSAAAWRALTALAERLGCPVWQESFGARAGFPQDHPLFAGILPAGRARLREALAGHDAVLAVGAPVFRQYPYEPGPLVAPGTAVAVVTDDPAEAHRSPADLAVLASPAAVCARLAELVPARDAVPPRFARALPPAPPAPGEELRAAHVLHELAVRLAPETVVVEETPSSRPDLHRLVPARRPLGFLSAAMGGLGFALPAAVGVRMAAPDRPVVAVVGDGSALYGIQALWSAAHYRVGALFVVLANGRYAVMDRLAEQSGGGKAPWPPFTEVGMAALARSLGCPARRVTSYEELVETLDEVVPDLAERREPLLLDVAVPPDPDFRP</sequence>
<dbReference type="CDD" id="cd02002">
    <property type="entry name" value="TPP_BFDC"/>
    <property type="match status" value="1"/>
</dbReference>
<evidence type="ECO:0000256" key="1">
    <source>
        <dbReference type="ARBA" id="ARBA00007812"/>
    </source>
</evidence>
<dbReference type="EMBL" id="BOOK01000018">
    <property type="protein sequence ID" value="GII00748.1"/>
    <property type="molecule type" value="Genomic_DNA"/>
</dbReference>
<keyword evidence="5" id="KW-1133">Transmembrane helix</keyword>
<evidence type="ECO:0000256" key="4">
    <source>
        <dbReference type="SAM" id="MobiDB-lite"/>
    </source>
</evidence>
<evidence type="ECO:0000259" key="8">
    <source>
        <dbReference type="Pfam" id="PF02776"/>
    </source>
</evidence>
<feature type="region of interest" description="Disordered" evidence="4">
    <location>
        <begin position="161"/>
        <end position="193"/>
    </location>
</feature>
<dbReference type="PANTHER" id="PTHR18968">
    <property type="entry name" value="THIAMINE PYROPHOSPHATE ENZYMES"/>
    <property type="match status" value="1"/>
</dbReference>
<dbReference type="PANTHER" id="PTHR18968:SF133">
    <property type="entry name" value="BENZOYLFORMATE DECARBOXYLASE"/>
    <property type="match status" value="1"/>
</dbReference>
<feature type="compositionally biased region" description="Low complexity" evidence="4">
    <location>
        <begin position="163"/>
        <end position="185"/>
    </location>
</feature>
<dbReference type="GO" id="GO:0050660">
    <property type="term" value="F:flavin adenine dinucleotide binding"/>
    <property type="evidence" value="ECO:0007669"/>
    <property type="project" value="TreeGrafter"/>
</dbReference>
<dbReference type="InterPro" id="IPR012001">
    <property type="entry name" value="Thiamin_PyroP_enz_TPP-bd_dom"/>
</dbReference>
<evidence type="ECO:0000259" key="7">
    <source>
        <dbReference type="Pfam" id="PF02775"/>
    </source>
</evidence>
<dbReference type="Pfam" id="PF02775">
    <property type="entry name" value="TPP_enzyme_C"/>
    <property type="match status" value="1"/>
</dbReference>
<comment type="similarity">
    <text evidence="1 3">Belongs to the TPP enzyme family.</text>
</comment>
<dbReference type="SUPFAM" id="SSF52467">
    <property type="entry name" value="DHS-like NAD/FAD-binding domain"/>
    <property type="match status" value="1"/>
</dbReference>
<dbReference type="CDD" id="cd07035">
    <property type="entry name" value="TPP_PYR_POX_like"/>
    <property type="match status" value="1"/>
</dbReference>
<evidence type="ECO:0000256" key="5">
    <source>
        <dbReference type="SAM" id="Phobius"/>
    </source>
</evidence>
<keyword evidence="2 3" id="KW-0786">Thiamine pyrophosphate</keyword>
<dbReference type="InterPro" id="IPR000399">
    <property type="entry name" value="TPP-bd_CS"/>
</dbReference>
<comment type="caution">
    <text evidence="9">The sequence shown here is derived from an EMBL/GenBank/DDBJ whole genome shotgun (WGS) entry which is preliminary data.</text>
</comment>